<evidence type="ECO:0000313" key="1">
    <source>
        <dbReference type="EMBL" id="CAI2384894.1"/>
    </source>
</evidence>
<dbReference type="AlphaFoldDB" id="A0AAD1Y554"/>
<name>A0AAD1Y554_EUPCR</name>
<keyword evidence="2" id="KW-1185">Reference proteome</keyword>
<comment type="caution">
    <text evidence="1">The sequence shown here is derived from an EMBL/GenBank/DDBJ whole genome shotgun (WGS) entry which is preliminary data.</text>
</comment>
<evidence type="ECO:0000313" key="2">
    <source>
        <dbReference type="Proteomes" id="UP001295684"/>
    </source>
</evidence>
<sequence>MTWLKRILRMRKAKEIPELTDFLVNNQTFRKIAVNSSQSKKSFFQKIDNYLEKELIRKDVPKERWITKGKK</sequence>
<dbReference type="EMBL" id="CAMPGE010027246">
    <property type="protein sequence ID" value="CAI2384894.1"/>
    <property type="molecule type" value="Genomic_DNA"/>
</dbReference>
<dbReference type="Proteomes" id="UP001295684">
    <property type="component" value="Unassembled WGS sequence"/>
</dbReference>
<organism evidence="1 2">
    <name type="scientific">Euplotes crassus</name>
    <dbReference type="NCBI Taxonomy" id="5936"/>
    <lineage>
        <taxon>Eukaryota</taxon>
        <taxon>Sar</taxon>
        <taxon>Alveolata</taxon>
        <taxon>Ciliophora</taxon>
        <taxon>Intramacronucleata</taxon>
        <taxon>Spirotrichea</taxon>
        <taxon>Hypotrichia</taxon>
        <taxon>Euplotida</taxon>
        <taxon>Euplotidae</taxon>
        <taxon>Moneuplotes</taxon>
    </lineage>
</organism>
<protein>
    <submittedName>
        <fullName evidence="1">Uncharacterized protein</fullName>
    </submittedName>
</protein>
<reference evidence="1" key="1">
    <citation type="submission" date="2023-07" db="EMBL/GenBank/DDBJ databases">
        <authorList>
            <consortium name="AG Swart"/>
            <person name="Singh M."/>
            <person name="Singh A."/>
            <person name="Seah K."/>
            <person name="Emmerich C."/>
        </authorList>
    </citation>
    <scope>NUCLEOTIDE SEQUENCE</scope>
    <source>
        <strain evidence="1">DP1</strain>
    </source>
</reference>
<accession>A0AAD1Y554</accession>
<gene>
    <name evidence="1" type="ORF">ECRASSUSDP1_LOCUS26434</name>
</gene>
<proteinExistence type="predicted"/>